<evidence type="ECO:0000256" key="5">
    <source>
        <dbReference type="SAM" id="MobiDB-lite"/>
    </source>
</evidence>
<feature type="compositionally biased region" description="Basic and acidic residues" evidence="5">
    <location>
        <begin position="295"/>
        <end position="304"/>
    </location>
</feature>
<keyword evidence="4" id="KW-0067">ATP-binding</keyword>
<evidence type="ECO:0000259" key="6">
    <source>
        <dbReference type="Pfam" id="PF16575"/>
    </source>
</evidence>
<dbReference type="Pfam" id="PF16575">
    <property type="entry name" value="CLP1_P"/>
    <property type="match status" value="1"/>
</dbReference>
<keyword evidence="8" id="KW-1185">Reference proteome</keyword>
<dbReference type="SUPFAM" id="SSF52540">
    <property type="entry name" value="P-loop containing nucleoside triphosphate hydrolases"/>
    <property type="match status" value="1"/>
</dbReference>
<dbReference type="PANTHER" id="PTHR12755">
    <property type="entry name" value="CLEAVAGE/POLYADENYLATION FACTOR IA SUBUNIT CLP1P"/>
    <property type="match status" value="1"/>
</dbReference>
<feature type="region of interest" description="Disordered" evidence="5">
    <location>
        <begin position="285"/>
        <end position="304"/>
    </location>
</feature>
<dbReference type="GO" id="GO:0051731">
    <property type="term" value="F:polynucleotide 5'-hydroxyl-kinase activity"/>
    <property type="evidence" value="ECO:0007669"/>
    <property type="project" value="InterPro"/>
</dbReference>
<dbReference type="InterPro" id="IPR027417">
    <property type="entry name" value="P-loop_NTPase"/>
</dbReference>
<evidence type="ECO:0000256" key="3">
    <source>
        <dbReference type="ARBA" id="ARBA00022777"/>
    </source>
</evidence>
<dbReference type="InterPro" id="IPR032319">
    <property type="entry name" value="CLP1_P"/>
</dbReference>
<dbReference type="KEGG" id="gbn:GEOBRER4_29020"/>
<dbReference type="PANTHER" id="PTHR12755:SF3">
    <property type="entry name" value="POLYNUCLEOTIDE 5'-HYDROXYL-KINASE NOL9"/>
    <property type="match status" value="1"/>
</dbReference>
<gene>
    <name evidence="7" type="ORF">GEOBRER4_n3025</name>
</gene>
<reference evidence="7 8" key="1">
    <citation type="submission" date="2020-06" db="EMBL/GenBank/DDBJ databases">
        <title>Interaction of electrochemicaly active bacteria, Geobacter bremensis R4 on different carbon anode.</title>
        <authorList>
            <person name="Meng L."/>
            <person name="Yoshida N."/>
        </authorList>
    </citation>
    <scope>NUCLEOTIDE SEQUENCE [LARGE SCALE GENOMIC DNA]</scope>
    <source>
        <strain evidence="7 8">R4</strain>
    </source>
</reference>
<sequence>MTIVPSPGWEELLKRLASLKGSAFFLGRSDSGKTTLIRYLLTQLCQAGHPVALVDADVGQSSLGLPGAVSRRSFRAAPEEGPLRWEHLSFLGSVTPAPILSLLAAETGRMVLDSRQEAPLTLVDSTGLVDGPLGVALKLAKIRAVAPELVVAVTGGSELDPILRAVPDRVEIVRLPPSDHVLRRSPVQRIRRRQARLAAHLEGARETMIATRRLVFLHRGAPVHPVFTPPEAGTVIGLNHLAETRALAVVTEADADSLTVSTALSSLRGIDRVILGDFSYDPKAPLLGDDDPLPEGERVARGGP</sequence>
<evidence type="ECO:0000256" key="2">
    <source>
        <dbReference type="ARBA" id="ARBA00022741"/>
    </source>
</evidence>
<dbReference type="GO" id="GO:0005524">
    <property type="term" value="F:ATP binding"/>
    <property type="evidence" value="ECO:0007669"/>
    <property type="project" value="UniProtKB-KW"/>
</dbReference>
<evidence type="ECO:0000256" key="1">
    <source>
        <dbReference type="ARBA" id="ARBA00022679"/>
    </source>
</evidence>
<evidence type="ECO:0000313" key="8">
    <source>
        <dbReference type="Proteomes" id="UP000515472"/>
    </source>
</evidence>
<dbReference type="AlphaFoldDB" id="A0A6S6M1A7"/>
<organism evidence="7 8">
    <name type="scientific">Citrifermentans bremense</name>
    <dbReference type="NCBI Taxonomy" id="60035"/>
    <lineage>
        <taxon>Bacteria</taxon>
        <taxon>Pseudomonadati</taxon>
        <taxon>Thermodesulfobacteriota</taxon>
        <taxon>Desulfuromonadia</taxon>
        <taxon>Geobacterales</taxon>
        <taxon>Geobacteraceae</taxon>
        <taxon>Citrifermentans</taxon>
    </lineage>
</organism>
<keyword evidence="1" id="KW-0808">Transferase</keyword>
<name>A0A6S6M1A7_9BACT</name>
<dbReference type="RefSeq" id="WP_185242944.1">
    <property type="nucleotide sequence ID" value="NZ_AP023213.1"/>
</dbReference>
<dbReference type="Proteomes" id="UP000515472">
    <property type="component" value="Chromosome"/>
</dbReference>
<proteinExistence type="predicted"/>
<keyword evidence="3" id="KW-0418">Kinase</keyword>
<dbReference type="EMBL" id="AP023213">
    <property type="protein sequence ID" value="BCG48152.1"/>
    <property type="molecule type" value="Genomic_DNA"/>
</dbReference>
<evidence type="ECO:0000313" key="7">
    <source>
        <dbReference type="EMBL" id="BCG48152.1"/>
    </source>
</evidence>
<dbReference type="GO" id="GO:0006396">
    <property type="term" value="P:RNA processing"/>
    <property type="evidence" value="ECO:0007669"/>
    <property type="project" value="InterPro"/>
</dbReference>
<accession>A0A6S6M1A7</accession>
<dbReference type="Gene3D" id="3.40.50.300">
    <property type="entry name" value="P-loop containing nucleotide triphosphate hydrolases"/>
    <property type="match status" value="1"/>
</dbReference>
<dbReference type="InterPro" id="IPR045116">
    <property type="entry name" value="Clp1/Grc3"/>
</dbReference>
<feature type="domain" description="Clp1 P-loop" evidence="6">
    <location>
        <begin position="27"/>
        <end position="200"/>
    </location>
</feature>
<protein>
    <recommendedName>
        <fullName evidence="6">Clp1 P-loop domain-containing protein</fullName>
    </recommendedName>
</protein>
<keyword evidence="2" id="KW-0547">Nucleotide-binding</keyword>
<evidence type="ECO:0000256" key="4">
    <source>
        <dbReference type="ARBA" id="ARBA00022840"/>
    </source>
</evidence>